<dbReference type="SUPFAM" id="SSF53850">
    <property type="entry name" value="Periplasmic binding protein-like II"/>
    <property type="match status" value="1"/>
</dbReference>
<protein>
    <submittedName>
        <fullName evidence="2">Quaternary ammonium transporter</fullName>
    </submittedName>
</protein>
<dbReference type="InterPro" id="IPR007210">
    <property type="entry name" value="ABC_Gly_betaine_transp_sub-bd"/>
</dbReference>
<dbReference type="GO" id="GO:0022857">
    <property type="term" value="F:transmembrane transporter activity"/>
    <property type="evidence" value="ECO:0007669"/>
    <property type="project" value="InterPro"/>
</dbReference>
<dbReference type="AlphaFoldDB" id="A0A6M8BC85"/>
<dbReference type="EMBL" id="CP053661">
    <property type="protein sequence ID" value="QKD81930.1"/>
    <property type="molecule type" value="Genomic_DNA"/>
</dbReference>
<dbReference type="KEGG" id="theu:HPC62_06725"/>
<gene>
    <name evidence="2" type="ORF">HPC62_06725</name>
</gene>
<dbReference type="RefSeq" id="WP_172354312.1">
    <property type="nucleotide sequence ID" value="NZ_CP053661.1"/>
</dbReference>
<proteinExistence type="predicted"/>
<organism evidence="2 3">
    <name type="scientific">Thermoleptolyngbya sichuanensis A183</name>
    <dbReference type="NCBI Taxonomy" id="2737172"/>
    <lineage>
        <taxon>Bacteria</taxon>
        <taxon>Bacillati</taxon>
        <taxon>Cyanobacteriota</taxon>
        <taxon>Cyanophyceae</taxon>
        <taxon>Oculatellales</taxon>
        <taxon>Oculatellaceae</taxon>
        <taxon>Thermoleptolyngbya</taxon>
        <taxon>Thermoleptolyngbya sichuanensis</taxon>
    </lineage>
</organism>
<dbReference type="Proteomes" id="UP000505210">
    <property type="component" value="Chromosome"/>
</dbReference>
<dbReference type="Pfam" id="PF04069">
    <property type="entry name" value="OpuAC"/>
    <property type="match status" value="1"/>
</dbReference>
<dbReference type="GO" id="GO:0043190">
    <property type="term" value="C:ATP-binding cassette (ABC) transporter complex"/>
    <property type="evidence" value="ECO:0007669"/>
    <property type="project" value="InterPro"/>
</dbReference>
<evidence type="ECO:0000313" key="3">
    <source>
        <dbReference type="Proteomes" id="UP000505210"/>
    </source>
</evidence>
<name>A0A6M8BC85_9CYAN</name>
<evidence type="ECO:0000313" key="2">
    <source>
        <dbReference type="EMBL" id="QKD81930.1"/>
    </source>
</evidence>
<sequence length="309" mass="33014">MHVSKSLRRLLILPLVALFSAFVVVSCAGGSGGPSGSTSGGTVTVGSKDFTEAFIIGEMYALVLEKAGLTVNRKLNLGGTPVAQAALMSGEIDLYPEYTGTGLLTVLKLPARSDRQAVFEAVSKGYKEQFDLVWLEPSPMNNTQALAMTRAKSEQLGIRTISEMAARASELTIIGPPEFEQREDGLPGIKKAYGDFQLKGYKAVDPGLRYKGLVDGEADVAVAFGTDGEIAAFDLVLLEDDKNLFPPYQVAPVVRQKALDANPQIADALNALAPKLTDDVMQTLNFEVSGNQKEPADVAREFLTSEGLI</sequence>
<evidence type="ECO:0000259" key="1">
    <source>
        <dbReference type="Pfam" id="PF04069"/>
    </source>
</evidence>
<feature type="domain" description="ABC-type glycine betaine transport system substrate-binding" evidence="1">
    <location>
        <begin position="42"/>
        <end position="304"/>
    </location>
</feature>
<keyword evidence="3" id="KW-1185">Reference proteome</keyword>
<dbReference type="PROSITE" id="PS51257">
    <property type="entry name" value="PROKAR_LIPOPROTEIN"/>
    <property type="match status" value="1"/>
</dbReference>
<reference evidence="2 3" key="1">
    <citation type="submission" date="2020-05" db="EMBL/GenBank/DDBJ databases">
        <title>Complete genome sequence of of a novel Thermoleptolyngbya strain isolated from hot springs of Ganzi, Sichuan China.</title>
        <authorList>
            <person name="Tang J."/>
            <person name="Daroch M."/>
            <person name="Li L."/>
            <person name="Waleron K."/>
            <person name="Waleron M."/>
            <person name="Waleron M."/>
        </authorList>
    </citation>
    <scope>NUCLEOTIDE SEQUENCE [LARGE SCALE GENOMIC DNA]</scope>
    <source>
        <strain evidence="2 3">PKUAC-SCTA183</strain>
    </source>
</reference>
<accession>A0A6M8BC85</accession>
<dbReference type="CDD" id="cd13614">
    <property type="entry name" value="PBP2_QAT_like"/>
    <property type="match status" value="1"/>
</dbReference>
<dbReference type="Gene3D" id="3.40.190.10">
    <property type="entry name" value="Periplasmic binding protein-like II"/>
    <property type="match status" value="1"/>
</dbReference>
<dbReference type="Gene3D" id="3.40.190.120">
    <property type="entry name" value="Osmoprotection protein (prox), domain 2"/>
    <property type="match status" value="1"/>
</dbReference>